<keyword evidence="2" id="KW-1185">Reference proteome</keyword>
<dbReference type="AlphaFoldDB" id="A0A8R1TTZ6"/>
<sequence length="81" mass="9708">RKQQTIHVNSERHHSIRYQSGERYNPVTALIAALLQFPNLPNARERHSDWNWKLKFQTTKFKPLAEENICILPQAHEVEFW</sequence>
<protein>
    <submittedName>
        <fullName evidence="1">Uncharacterized protein</fullName>
    </submittedName>
</protein>
<dbReference type="EMBL" id="CMVM020000131">
    <property type="status" value="NOT_ANNOTATED_CDS"/>
    <property type="molecule type" value="Genomic_DNA"/>
</dbReference>
<reference evidence="2" key="1">
    <citation type="submission" date="2013-10" db="EMBL/GenBank/DDBJ databases">
        <title>Genome sequencing of Onchocerca volvulus.</title>
        <authorList>
            <person name="Cotton J."/>
            <person name="Tsai J."/>
            <person name="Stanley E."/>
            <person name="Tracey A."/>
            <person name="Holroyd N."/>
            <person name="Lustigman S."/>
            <person name="Berriman M."/>
        </authorList>
    </citation>
    <scope>NUCLEOTIDE SEQUENCE</scope>
</reference>
<dbReference type="EnsemblMetazoa" id="OVOC4392.1">
    <property type="protein sequence ID" value="OVOC4392.1"/>
    <property type="gene ID" value="WBGene00241201"/>
</dbReference>
<evidence type="ECO:0000313" key="1">
    <source>
        <dbReference type="EnsemblMetazoa" id="OVOC4392.1"/>
    </source>
</evidence>
<evidence type="ECO:0000313" key="2">
    <source>
        <dbReference type="Proteomes" id="UP000024404"/>
    </source>
</evidence>
<proteinExistence type="predicted"/>
<accession>A0A8R1TTZ6</accession>
<dbReference type="Proteomes" id="UP000024404">
    <property type="component" value="Unassembled WGS sequence"/>
</dbReference>
<reference evidence="1" key="2">
    <citation type="submission" date="2022-06" db="UniProtKB">
        <authorList>
            <consortium name="EnsemblMetazoa"/>
        </authorList>
    </citation>
    <scope>IDENTIFICATION</scope>
</reference>
<name>A0A8R1TTZ6_ONCVO</name>
<organism evidence="1 2">
    <name type="scientific">Onchocerca volvulus</name>
    <dbReference type="NCBI Taxonomy" id="6282"/>
    <lineage>
        <taxon>Eukaryota</taxon>
        <taxon>Metazoa</taxon>
        <taxon>Ecdysozoa</taxon>
        <taxon>Nematoda</taxon>
        <taxon>Chromadorea</taxon>
        <taxon>Rhabditida</taxon>
        <taxon>Spirurina</taxon>
        <taxon>Spiruromorpha</taxon>
        <taxon>Filarioidea</taxon>
        <taxon>Onchocercidae</taxon>
        <taxon>Onchocerca</taxon>
    </lineage>
</organism>